<evidence type="ECO:0000256" key="1">
    <source>
        <dbReference type="SAM" id="Coils"/>
    </source>
</evidence>
<dbReference type="AlphaFoldDB" id="A0A6G0XKX7"/>
<gene>
    <name evidence="2" type="ORF">Ae201684_003791</name>
</gene>
<feature type="coiled-coil region" evidence="1">
    <location>
        <begin position="7"/>
        <end position="34"/>
    </location>
</feature>
<comment type="caution">
    <text evidence="2">The sequence shown here is derived from an EMBL/GenBank/DDBJ whole genome shotgun (WGS) entry which is preliminary data.</text>
</comment>
<dbReference type="Proteomes" id="UP000481153">
    <property type="component" value="Unassembled WGS sequence"/>
</dbReference>
<keyword evidence="3" id="KW-1185">Reference proteome</keyword>
<evidence type="ECO:0000313" key="3">
    <source>
        <dbReference type="Proteomes" id="UP000481153"/>
    </source>
</evidence>
<organism evidence="2 3">
    <name type="scientific">Aphanomyces euteiches</name>
    <dbReference type="NCBI Taxonomy" id="100861"/>
    <lineage>
        <taxon>Eukaryota</taxon>
        <taxon>Sar</taxon>
        <taxon>Stramenopiles</taxon>
        <taxon>Oomycota</taxon>
        <taxon>Saprolegniomycetes</taxon>
        <taxon>Saprolegniales</taxon>
        <taxon>Verrucalvaceae</taxon>
        <taxon>Aphanomyces</taxon>
    </lineage>
</organism>
<reference evidence="2 3" key="1">
    <citation type="submission" date="2019-07" db="EMBL/GenBank/DDBJ databases">
        <title>Genomics analysis of Aphanomyces spp. identifies a new class of oomycete effector associated with host adaptation.</title>
        <authorList>
            <person name="Gaulin E."/>
        </authorList>
    </citation>
    <scope>NUCLEOTIDE SEQUENCE [LARGE SCALE GENOMIC DNA]</scope>
    <source>
        <strain evidence="2 3">ATCC 201684</strain>
    </source>
</reference>
<proteinExistence type="predicted"/>
<evidence type="ECO:0000313" key="2">
    <source>
        <dbReference type="EMBL" id="KAF0740902.1"/>
    </source>
</evidence>
<evidence type="ECO:0008006" key="4">
    <source>
        <dbReference type="Google" id="ProtNLM"/>
    </source>
</evidence>
<dbReference type="VEuPathDB" id="FungiDB:AeMF1_005279"/>
<protein>
    <recommendedName>
        <fullName evidence="4">START domain-containing protein</fullName>
    </recommendedName>
</protein>
<name>A0A6G0XKX7_9STRA</name>
<dbReference type="EMBL" id="VJMJ01000042">
    <property type="protein sequence ID" value="KAF0740902.1"/>
    <property type="molecule type" value="Genomic_DNA"/>
</dbReference>
<accession>A0A6G0XKX7</accession>
<sequence length="339" mass="39406">MYNRIKKREQRQREKEISAEYSILEAELARLERQLAPDLPGCISPDGMLSWQTVSSVFQRERIVSEINRQKLHRKTSGLQRQIVEMMRLIRHEGPAWSLSPPFTIFHYVTLCADPDSRTMAKEWLAQQMYHNTDRAFANIPQILLPNDEVDEICFLDPYVKFGSYSYDVFPYPLKTVVAEFRHHTNSIWQFDETSLKHETIHNTTLYQTVTKRNNYFTVLVGVFHEADRCVLVVRHIHDDETFPSAGLTQRHDMEWIDLRRLSESETIARSVSHSSQPFNSDGLFSVDQVAKMSNIELPPGLLSEQAKWDAFNKELLVRQKSSSGAAHRRVIDVMAQLQ</sequence>
<keyword evidence="1" id="KW-0175">Coiled coil</keyword>